<accession>A0ACC7S0B8</accession>
<protein>
    <submittedName>
        <fullName evidence="1">Uncharacterized protein</fullName>
    </submittedName>
</protein>
<dbReference type="EMBL" id="VILF01000001">
    <property type="protein sequence ID" value="MTJ41888.1"/>
    <property type="molecule type" value="Genomic_DNA"/>
</dbReference>
<sequence length="110" mass="12722">MKIPNSDIAVIEPSKLTEYLLNTEHRRGGSKAKLLIQFGYSPDNWQQLEEDIRKFHLTVEVNVVKETPYGIRYEISTNLLTPINRLLLIKTVWQIDTGTDFPRLITLVPD</sequence>
<proteinExistence type="predicted"/>
<name>A0ACC7S0B8_DOLFA</name>
<comment type="caution">
    <text evidence="1">The sequence shown here is derived from an EMBL/GenBank/DDBJ whole genome shotgun (WGS) entry which is preliminary data.</text>
</comment>
<dbReference type="Proteomes" id="UP001517388">
    <property type="component" value="Unassembled WGS sequence"/>
</dbReference>
<reference evidence="2" key="1">
    <citation type="journal article" date="2020" name="Toxins">
        <title>Phylogenomic Analysis of Secondary Metabolism in the Toxic Cyanobacterial Genera Anabaena, Dolichospermum and Aphanizomenon.</title>
        <authorList>
            <person name="Oesterholm J."/>
            <person name="Popin R.V."/>
            <person name="Fewer D.P."/>
            <person name="Sivonen K."/>
        </authorList>
    </citation>
    <scope>NUCLEOTIDE SEQUENCE [LARGE SCALE GENOMIC DNA]</scope>
    <source>
        <strain evidence="2">UHCC 0037</strain>
    </source>
</reference>
<evidence type="ECO:0000313" key="1">
    <source>
        <dbReference type="EMBL" id="MTJ41888.1"/>
    </source>
</evidence>
<keyword evidence="2" id="KW-1185">Reference proteome</keyword>
<evidence type="ECO:0000313" key="2">
    <source>
        <dbReference type="Proteomes" id="UP001517388"/>
    </source>
</evidence>
<gene>
    <name evidence="1" type="ORF">FJR39_01005</name>
</gene>
<organism evidence="1 2">
    <name type="scientific">Dolichospermum flos-aquae UHCC 0037</name>
    <dbReference type="NCBI Taxonomy" id="2590026"/>
    <lineage>
        <taxon>Bacteria</taxon>
        <taxon>Bacillati</taxon>
        <taxon>Cyanobacteriota</taxon>
        <taxon>Cyanophyceae</taxon>
        <taxon>Nostocales</taxon>
        <taxon>Aphanizomenonaceae</taxon>
        <taxon>Dolichospermum</taxon>
    </lineage>
</organism>